<dbReference type="PANTHER" id="PTHR12246">
    <property type="entry name" value="PALMITOYLTRANSFERASE ZDHHC16"/>
    <property type="match status" value="1"/>
</dbReference>
<sequence>MLGWSYYTYVFSLVAELISYNFEQAIAQLSIFSILFALVVVSYLRALLTHAGSPIQFNVMHDSKGHVSQRELLAAESQESLPSLNSDTWCDTYNNSSVRKPDMAMVLPGAGQYDTMKSTKWVLEGSGPDQIQHLFSPANLVESSHCPWINRCVGWRNYKIFILLIFYTSLYCIYIPASVIYPVVTRYREGLGIHIEWTILISLTTFVGIFLVALTVFHAKLIMRNQTTIESIRQKQKHVETKVNVYDLGPIENWKAIMGSNLWFWFVPTVNSSGDGYEFPQTIDTETYVKTMQERRFSTKTTNSTEPSFTTTKSSHRTTIDSSDNVSTITSQSGNSTTSTTSLPHEVISITLPPIPKFTPLHV</sequence>
<comment type="caution">
    <text evidence="13">The sequence shown here is derived from an EMBL/GenBank/DDBJ whole genome shotgun (WGS) entry which is preliminary data.</text>
</comment>
<feature type="transmembrane region" description="Helical" evidence="10">
    <location>
        <begin position="25"/>
        <end position="44"/>
    </location>
</feature>
<evidence type="ECO:0000313" key="13">
    <source>
        <dbReference type="EMBL" id="KAK9763605.1"/>
    </source>
</evidence>
<comment type="similarity">
    <text evidence="10">Belongs to the DHHC palmitoyltransferase family.</text>
</comment>
<evidence type="ECO:0000256" key="6">
    <source>
        <dbReference type="ARBA" id="ARBA00023139"/>
    </source>
</evidence>
<evidence type="ECO:0000313" key="14">
    <source>
        <dbReference type="Proteomes" id="UP001479436"/>
    </source>
</evidence>
<evidence type="ECO:0000256" key="11">
    <source>
        <dbReference type="SAM" id="MobiDB-lite"/>
    </source>
</evidence>
<gene>
    <name evidence="13" type="primary">ZDHHC2</name>
    <name evidence="13" type="ORF">K7432_009563</name>
</gene>
<keyword evidence="5 10" id="KW-0472">Membrane</keyword>
<feature type="transmembrane region" description="Helical" evidence="10">
    <location>
        <begin position="160"/>
        <end position="183"/>
    </location>
</feature>
<dbReference type="Proteomes" id="UP001479436">
    <property type="component" value="Unassembled WGS sequence"/>
</dbReference>
<keyword evidence="14" id="KW-1185">Reference proteome</keyword>
<dbReference type="InterPro" id="IPR039859">
    <property type="entry name" value="PFA4/ZDH16/20/ERF2-like"/>
</dbReference>
<feature type="compositionally biased region" description="Low complexity" evidence="11">
    <location>
        <begin position="299"/>
        <end position="313"/>
    </location>
</feature>
<dbReference type="Pfam" id="PF01529">
    <property type="entry name" value="DHHC"/>
    <property type="match status" value="1"/>
</dbReference>
<evidence type="ECO:0000256" key="3">
    <source>
        <dbReference type="ARBA" id="ARBA00022692"/>
    </source>
</evidence>
<evidence type="ECO:0000256" key="2">
    <source>
        <dbReference type="ARBA" id="ARBA00022679"/>
    </source>
</evidence>
<evidence type="ECO:0000256" key="4">
    <source>
        <dbReference type="ARBA" id="ARBA00022989"/>
    </source>
</evidence>
<feature type="compositionally biased region" description="Low complexity" evidence="11">
    <location>
        <begin position="327"/>
        <end position="342"/>
    </location>
</feature>
<evidence type="ECO:0000256" key="9">
    <source>
        <dbReference type="ARBA" id="ARBA00048048"/>
    </source>
</evidence>
<comment type="subcellular location">
    <subcellularLocation>
        <location evidence="1">Membrane</location>
        <topology evidence="1">Multi-pass membrane protein</topology>
    </subcellularLocation>
</comment>
<keyword evidence="3 10" id="KW-0812">Transmembrane</keyword>
<dbReference type="EMBL" id="JASJQH010000598">
    <property type="protein sequence ID" value="KAK9763605.1"/>
    <property type="molecule type" value="Genomic_DNA"/>
</dbReference>
<dbReference type="InterPro" id="IPR001594">
    <property type="entry name" value="Palmitoyltrfase_DHHC"/>
</dbReference>
<evidence type="ECO:0000256" key="10">
    <source>
        <dbReference type="RuleBase" id="RU079119"/>
    </source>
</evidence>
<evidence type="ECO:0000256" key="1">
    <source>
        <dbReference type="ARBA" id="ARBA00004141"/>
    </source>
</evidence>
<evidence type="ECO:0000259" key="12">
    <source>
        <dbReference type="Pfam" id="PF01529"/>
    </source>
</evidence>
<evidence type="ECO:0000256" key="5">
    <source>
        <dbReference type="ARBA" id="ARBA00023136"/>
    </source>
</evidence>
<keyword evidence="8 10" id="KW-0012">Acyltransferase</keyword>
<dbReference type="PROSITE" id="PS50216">
    <property type="entry name" value="DHHC"/>
    <property type="match status" value="1"/>
</dbReference>
<feature type="domain" description="Palmitoyltransferase DHHC" evidence="12">
    <location>
        <begin position="145"/>
        <end position="234"/>
    </location>
</feature>
<comment type="domain">
    <text evidence="10">The DHHC domain is required for palmitoyltransferase activity.</text>
</comment>
<organism evidence="13 14">
    <name type="scientific">Basidiobolus ranarum</name>
    <dbReference type="NCBI Taxonomy" id="34480"/>
    <lineage>
        <taxon>Eukaryota</taxon>
        <taxon>Fungi</taxon>
        <taxon>Fungi incertae sedis</taxon>
        <taxon>Zoopagomycota</taxon>
        <taxon>Entomophthoromycotina</taxon>
        <taxon>Basidiobolomycetes</taxon>
        <taxon>Basidiobolales</taxon>
        <taxon>Basidiobolaceae</taxon>
        <taxon>Basidiobolus</taxon>
    </lineage>
</organism>
<feature type="region of interest" description="Disordered" evidence="11">
    <location>
        <begin position="297"/>
        <end position="342"/>
    </location>
</feature>
<reference evidence="13 14" key="1">
    <citation type="submission" date="2023-04" db="EMBL/GenBank/DDBJ databases">
        <title>Genome of Basidiobolus ranarum AG-B5.</title>
        <authorList>
            <person name="Stajich J.E."/>
            <person name="Carter-House D."/>
            <person name="Gryganskyi A."/>
        </authorList>
    </citation>
    <scope>NUCLEOTIDE SEQUENCE [LARGE SCALE GENOMIC DNA]</scope>
    <source>
        <strain evidence="13 14">AG-B5</strain>
    </source>
</reference>
<evidence type="ECO:0000256" key="8">
    <source>
        <dbReference type="ARBA" id="ARBA00023315"/>
    </source>
</evidence>
<proteinExistence type="inferred from homology"/>
<keyword evidence="6" id="KW-0564">Palmitate</keyword>
<accession>A0ABR2WQ10</accession>
<keyword evidence="7" id="KW-0449">Lipoprotein</keyword>
<keyword evidence="4 10" id="KW-1133">Transmembrane helix</keyword>
<dbReference type="GO" id="GO:0019706">
    <property type="term" value="F:protein-cysteine S-palmitoyltransferase activity"/>
    <property type="evidence" value="ECO:0007669"/>
    <property type="project" value="UniProtKB-EC"/>
</dbReference>
<feature type="transmembrane region" description="Helical" evidence="10">
    <location>
        <begin position="195"/>
        <end position="217"/>
    </location>
</feature>
<name>A0ABR2WQ10_9FUNG</name>
<evidence type="ECO:0000256" key="7">
    <source>
        <dbReference type="ARBA" id="ARBA00023288"/>
    </source>
</evidence>
<keyword evidence="2 10" id="KW-0808">Transferase</keyword>
<dbReference type="EC" id="2.3.1.225" evidence="10"/>
<protein>
    <recommendedName>
        <fullName evidence="10">Palmitoyltransferase</fullName>
        <ecNumber evidence="10">2.3.1.225</ecNumber>
    </recommendedName>
</protein>
<comment type="catalytic activity">
    <reaction evidence="9 10">
        <text>L-cysteinyl-[protein] + hexadecanoyl-CoA = S-hexadecanoyl-L-cysteinyl-[protein] + CoA</text>
        <dbReference type="Rhea" id="RHEA:36683"/>
        <dbReference type="Rhea" id="RHEA-COMP:10131"/>
        <dbReference type="Rhea" id="RHEA-COMP:11032"/>
        <dbReference type="ChEBI" id="CHEBI:29950"/>
        <dbReference type="ChEBI" id="CHEBI:57287"/>
        <dbReference type="ChEBI" id="CHEBI:57379"/>
        <dbReference type="ChEBI" id="CHEBI:74151"/>
        <dbReference type="EC" id="2.3.1.225"/>
    </reaction>
</comment>